<dbReference type="Gene3D" id="2.60.40.10">
    <property type="entry name" value="Immunoglobulins"/>
    <property type="match status" value="1"/>
</dbReference>
<feature type="chain" id="PRO_5002512912" evidence="2">
    <location>
        <begin position="24"/>
        <end position="841"/>
    </location>
</feature>
<dbReference type="KEGG" id="samy:DB32_007400"/>
<dbReference type="OrthoDB" id="262245at2"/>
<dbReference type="Gene3D" id="2.130.10.130">
    <property type="entry name" value="Integrin alpha, N-terminal"/>
    <property type="match status" value="1"/>
</dbReference>
<dbReference type="InterPro" id="IPR013783">
    <property type="entry name" value="Ig-like_fold"/>
</dbReference>
<keyword evidence="1 2" id="KW-0732">Signal</keyword>
<feature type="signal peptide" evidence="2">
    <location>
        <begin position="1"/>
        <end position="23"/>
    </location>
</feature>
<dbReference type="PROSITE" id="PS51257">
    <property type="entry name" value="PROKAR_LIPOPROTEIN"/>
    <property type="match status" value="1"/>
</dbReference>
<sequence length="841" mass="86849">MRIGGSSSALFSFLFVSSSLLFATGCDCAGEGPGGPGDPCESASDCRGDLTCRDGTCQPRADGALPDGFVPGGDAGSCADAPERQCRGGRVCCAEGEECVDGFVCAPVCENTRCGDNNLVCCEAGQICLDGVVCAASCEAGRALCGEALDTCCDEGQVCVEDACATPGATCADDYDCLDEGTYCEPTIGRCLANPAPPLCEVRPDFEDVELEVEWHWQGVDVGGRRYQNVGATPVVGDVSGDGIPDVVVAVYGVPVEGEGDPLDDETVLVAIHGGTGALLWSVGPTDGPQPRSVAALANLDPADDALEVVYKLRGSGLRVLDGDGTTELARITTGSAASSRSGPSIADMDHDGVPEIAAGCHVMSFERMGAGWTLRTRGDGGACGEPGQQFASPAIANLDADPELELTSGGAAYGIDGTRLWPASGTPQHGLAAVADLDVDGDPEVITIRSGTITVRDGATGAVLVGAGGTWLGSAVAIPGGGNGGAPTVADFDGDGMPEVAAAGQGCYAVYDPDCLPDATRPRSGGDCTRADMPGDTCDDSPSAFLRWARRTQDISSSLTGSSVFDFQGDGVAEVVYNDECFLHVYDGRDGRELLATPRPNSSRTILEYPLVVDVDRDGNSEIVLPANNDQGDRDGCLAQWVTALGVPNVAALPPEFRSGSFGIFAFGDPNDRWVRTRPIWNQFAYHVTNVDDRGAIPTNEDDNWTAPGLNNYRQNVQGAGVFNAPNLTVTLDAVALCGSSSIRLSAVITNAGSRGVPAGVPVEFVETAPTARTITTSATTRPLLPGASERITITVSDVPFDTDLAYEVRVDGVTATDPVIECNEDDNASTAMDRCPGFG</sequence>
<accession>A0A0F6YLD3</accession>
<dbReference type="InterPro" id="IPR013517">
    <property type="entry name" value="FG-GAP"/>
</dbReference>
<dbReference type="AlphaFoldDB" id="A0A0F6YLD3"/>
<evidence type="ECO:0000313" key="4">
    <source>
        <dbReference type="Proteomes" id="UP000034883"/>
    </source>
</evidence>
<dbReference type="RefSeq" id="WP_053237231.1">
    <property type="nucleotide sequence ID" value="NZ_CP011125.1"/>
</dbReference>
<dbReference type="Proteomes" id="UP000034883">
    <property type="component" value="Chromosome"/>
</dbReference>
<proteinExistence type="predicted"/>
<evidence type="ECO:0000256" key="1">
    <source>
        <dbReference type="ARBA" id="ARBA00022729"/>
    </source>
</evidence>
<protein>
    <submittedName>
        <fullName evidence="3">Tryptophan synthase alpha chain</fullName>
    </submittedName>
</protein>
<evidence type="ECO:0000313" key="3">
    <source>
        <dbReference type="EMBL" id="AKF10251.1"/>
    </source>
</evidence>
<evidence type="ECO:0000256" key="2">
    <source>
        <dbReference type="SAM" id="SignalP"/>
    </source>
</evidence>
<name>A0A0F6YLD3_9BACT</name>
<reference evidence="3 4" key="1">
    <citation type="submission" date="2015-03" db="EMBL/GenBank/DDBJ databases">
        <title>Genome assembly of Sandaracinus amylolyticus DSM 53668.</title>
        <authorList>
            <person name="Sharma G."/>
            <person name="Subramanian S."/>
        </authorList>
    </citation>
    <scope>NUCLEOTIDE SEQUENCE [LARGE SCALE GENOMIC DNA]</scope>
    <source>
        <strain evidence="3 4">DSM 53668</strain>
    </source>
</reference>
<dbReference type="InterPro" id="IPR028994">
    <property type="entry name" value="Integrin_alpha_N"/>
</dbReference>
<dbReference type="SUPFAM" id="SSF69318">
    <property type="entry name" value="Integrin alpha N-terminal domain"/>
    <property type="match status" value="1"/>
</dbReference>
<keyword evidence="4" id="KW-1185">Reference proteome</keyword>
<gene>
    <name evidence="3" type="ORF">DB32_007400</name>
</gene>
<dbReference type="STRING" id="927083.DB32_007400"/>
<dbReference type="EMBL" id="CP011125">
    <property type="protein sequence ID" value="AKF10251.1"/>
    <property type="molecule type" value="Genomic_DNA"/>
</dbReference>
<dbReference type="Pfam" id="PF13517">
    <property type="entry name" value="FG-GAP_3"/>
    <property type="match status" value="1"/>
</dbReference>
<organism evidence="3 4">
    <name type="scientific">Sandaracinus amylolyticus</name>
    <dbReference type="NCBI Taxonomy" id="927083"/>
    <lineage>
        <taxon>Bacteria</taxon>
        <taxon>Pseudomonadati</taxon>
        <taxon>Myxococcota</taxon>
        <taxon>Polyangia</taxon>
        <taxon>Polyangiales</taxon>
        <taxon>Sandaracinaceae</taxon>
        <taxon>Sandaracinus</taxon>
    </lineage>
</organism>